<proteinExistence type="inferred from homology"/>
<dbReference type="OrthoDB" id="9804313at2"/>
<dbReference type="Proteomes" id="UP000323142">
    <property type="component" value="Unassembled WGS sequence"/>
</dbReference>
<comment type="similarity">
    <text evidence="1 2">Belongs to the polypeptide deformylase family.</text>
</comment>
<keyword evidence="3" id="KW-0378">Hydrolase</keyword>
<name>A0A5B2W1M7_9HYPH</name>
<dbReference type="Gene3D" id="3.90.45.10">
    <property type="entry name" value="Peptide deformylase"/>
    <property type="match status" value="1"/>
</dbReference>
<dbReference type="GO" id="GO:0042586">
    <property type="term" value="F:peptide deformylase activity"/>
    <property type="evidence" value="ECO:0007669"/>
    <property type="project" value="InterPro"/>
</dbReference>
<dbReference type="HAMAP" id="MF_00163">
    <property type="entry name" value="Pep_deformylase"/>
    <property type="match status" value="1"/>
</dbReference>
<dbReference type="CDD" id="cd00487">
    <property type="entry name" value="Pep_deformylase"/>
    <property type="match status" value="1"/>
</dbReference>
<sequence>MPLLPILRFPDPRLRQAAEPIGLVDDGVRALARDLLDTMRAAPGVGITGPHVGVMRRITVIELSGEVRTYLDPVILWSSPETARFTEGSVSMPGVTEEIERPARVRVGYLDLEGAWREEEAEGFLATCLQHEIDQLDGVFWIDRLSRLKRERVIKRFEKLARR</sequence>
<dbReference type="InterPro" id="IPR023635">
    <property type="entry name" value="Peptide_deformylase"/>
</dbReference>
<comment type="caution">
    <text evidence="3">The sequence shown here is derived from an EMBL/GenBank/DDBJ whole genome shotgun (WGS) entry which is preliminary data.</text>
</comment>
<dbReference type="PRINTS" id="PR01576">
    <property type="entry name" value="PDEFORMYLASE"/>
</dbReference>
<evidence type="ECO:0000313" key="4">
    <source>
        <dbReference type="Proteomes" id="UP000323142"/>
    </source>
</evidence>
<dbReference type="NCBIfam" id="NF009484">
    <property type="entry name" value="PRK12846.1-5"/>
    <property type="match status" value="1"/>
</dbReference>
<evidence type="ECO:0000256" key="2">
    <source>
        <dbReference type="HAMAP-Rule" id="MF_00163"/>
    </source>
</evidence>
<evidence type="ECO:0000256" key="1">
    <source>
        <dbReference type="ARBA" id="ARBA00010759"/>
    </source>
</evidence>
<dbReference type="PANTHER" id="PTHR10458:SF22">
    <property type="entry name" value="PEPTIDE DEFORMYLASE"/>
    <property type="match status" value="1"/>
</dbReference>
<dbReference type="Pfam" id="PF01327">
    <property type="entry name" value="Pep_deformylase"/>
    <property type="match status" value="1"/>
</dbReference>
<keyword evidence="4" id="KW-1185">Reference proteome</keyword>
<dbReference type="NCBIfam" id="NF001159">
    <property type="entry name" value="PRK00150.1-3"/>
    <property type="match status" value="1"/>
</dbReference>
<protein>
    <recommendedName>
        <fullName evidence="2">Peptide deformylase-like</fullName>
    </recommendedName>
    <alternativeName>
        <fullName evidence="2">Polypeptide deformylase-like</fullName>
    </alternativeName>
</protein>
<dbReference type="EMBL" id="VUOA01000001">
    <property type="protein sequence ID" value="KAA2244367.1"/>
    <property type="molecule type" value="Genomic_DNA"/>
</dbReference>
<dbReference type="PIRSF" id="PIRSF004749">
    <property type="entry name" value="Pep_def"/>
    <property type="match status" value="1"/>
</dbReference>
<accession>A0A5B2W1M7</accession>
<dbReference type="PANTHER" id="PTHR10458">
    <property type="entry name" value="PEPTIDE DEFORMYLASE"/>
    <property type="match status" value="1"/>
</dbReference>
<evidence type="ECO:0000313" key="3">
    <source>
        <dbReference type="EMBL" id="KAA2244367.1"/>
    </source>
</evidence>
<reference evidence="3 4" key="2">
    <citation type="submission" date="2019-09" db="EMBL/GenBank/DDBJ databases">
        <authorList>
            <person name="Jin C."/>
        </authorList>
    </citation>
    <scope>NUCLEOTIDE SEQUENCE [LARGE SCALE GENOMIC DNA]</scope>
    <source>
        <strain evidence="3 4">BN140002</strain>
    </source>
</reference>
<organism evidence="3 4">
    <name type="scientific">Salinarimonas soli</name>
    <dbReference type="NCBI Taxonomy" id="1638099"/>
    <lineage>
        <taxon>Bacteria</taxon>
        <taxon>Pseudomonadati</taxon>
        <taxon>Pseudomonadota</taxon>
        <taxon>Alphaproteobacteria</taxon>
        <taxon>Hyphomicrobiales</taxon>
        <taxon>Salinarimonadaceae</taxon>
        <taxon>Salinarimonas</taxon>
    </lineage>
</organism>
<dbReference type="InterPro" id="IPR036821">
    <property type="entry name" value="Peptide_deformylase_sf"/>
</dbReference>
<dbReference type="SUPFAM" id="SSF56420">
    <property type="entry name" value="Peptide deformylase"/>
    <property type="match status" value="1"/>
</dbReference>
<comment type="caution">
    <text evidence="2">Lacks conserved residue(s) required for the propagation of feature annotation.</text>
</comment>
<dbReference type="NCBIfam" id="TIGR00079">
    <property type="entry name" value="pept_deformyl"/>
    <property type="match status" value="1"/>
</dbReference>
<gene>
    <name evidence="3" type="ORF">F0L46_00260</name>
</gene>
<dbReference type="RefSeq" id="WP_149815023.1">
    <property type="nucleotide sequence ID" value="NZ_VUOA01000001.1"/>
</dbReference>
<reference evidence="3 4" key="1">
    <citation type="submission" date="2019-09" db="EMBL/GenBank/DDBJ databases">
        <title>Salinarimonas rosea gen. nov., sp. nov., a new member of the a-2 subgroup of the Proteobacteria.</title>
        <authorList>
            <person name="Liu J."/>
        </authorList>
    </citation>
    <scope>NUCLEOTIDE SEQUENCE [LARGE SCALE GENOMIC DNA]</scope>
    <source>
        <strain evidence="3 4">BN140002</strain>
    </source>
</reference>
<dbReference type="AlphaFoldDB" id="A0A5B2W1M7"/>
<feature type="active site" evidence="2">
    <location>
        <position position="132"/>
    </location>
</feature>